<dbReference type="FunFam" id="1.10.10.10:FF:000131">
    <property type="entry name" value="la-related protein 1B isoform X2"/>
    <property type="match status" value="1"/>
</dbReference>
<dbReference type="GO" id="GO:0005829">
    <property type="term" value="C:cytosol"/>
    <property type="evidence" value="ECO:0007669"/>
    <property type="project" value="TreeGrafter"/>
</dbReference>
<dbReference type="Proteomes" id="UP001367676">
    <property type="component" value="Unassembled WGS sequence"/>
</dbReference>
<feature type="region of interest" description="Disordered" evidence="4">
    <location>
        <begin position="209"/>
        <end position="228"/>
    </location>
</feature>
<keyword evidence="1 3" id="KW-0694">RNA-binding</keyword>
<name>A0AAN9Y7P2_9HEMI</name>
<feature type="compositionally biased region" description="Low complexity" evidence="4">
    <location>
        <begin position="273"/>
        <end position="298"/>
    </location>
</feature>
<dbReference type="Pfam" id="PF05383">
    <property type="entry name" value="La"/>
    <property type="match status" value="1"/>
</dbReference>
<dbReference type="EMBL" id="JBBCAQ010000010">
    <property type="protein sequence ID" value="KAK7601534.1"/>
    <property type="molecule type" value="Genomic_DNA"/>
</dbReference>
<feature type="compositionally biased region" description="Polar residues" evidence="4">
    <location>
        <begin position="790"/>
        <end position="800"/>
    </location>
</feature>
<evidence type="ECO:0000256" key="3">
    <source>
        <dbReference type="PROSITE-ProRule" id="PRU00332"/>
    </source>
</evidence>
<sequence length="1432" mass="160050">MAAQKSKNITASCSNSTKTGPFSYANVVSNFKNDTIKANSNTVDENAKIDDDRKNTCNDATADEDISNKENECCNENISSNVADKEKSNDFLSIDGTVPEPDDDFIDYSNSKRKKKLLKTKKKEVTFMPAPPVSSSSFSSTMGKNAPVRGHPPEKIRPKRKERPVIPHSDDITELNYNSCDIRYVEAPVPKVNPWTVNKNAASVIKGEMTRSATSGDNNQTSNDICTIKPSISSTSQENANQTPQPSCSDSSSNNKVAQTVPAVAAADKKPKQATSTSATSTLTAATSTASTATSSATTAAAVIRKEASLTDVQNWPMLGGGNLERRVSNSSTGNECGNGMTNGVCRGDSKVLNSTASQTRKGRADMEQHSSRSSSVVSATSCNHTSPISNGSGGRNRPRGGPRCREDEGILSMEEEDDNGCRKGTATQNGDSDDASVRNSKIEGKIRRNAKLPAAEPSGNVKALKNGDIDRPSSHSSSATSSTERQKKVPKNKWKPFEIEAHFPRERHRFARSRNGGGGYRNSKTDDNSSQYGNDSASITSRGSKPGSSRYSRSLNKSHFNSRAGRSATVKKSKDDAQHDEYQDYPADYLTCSMPLNGTGIMSGELMLPFMGPYYYAPTSPFGGLHEATVIEYVKKQIEYYFSEENLVKDLFLRRKMDADGFLPVTLIASFYRVRSLTNDVSLVICAIKQSEQLELVDGFKVRTKHDPTKWPVPDTVPTPNPTQFNVQHPLGPPVATAPISPAATPLANIPPPPMPRSFRSFPQPNPVFFDESGAGNRKAGNGKANENTPPLSTFTENLNPDVPEFIPIVNGLEDSKKDSASNSNANVDECVQVLEVKLTVEKNEKAVTIDSKLKNADGNAATNNEEKKTESESKKEYANLNDKIRSGATNGTASLTEKSADEERWKEVKKRTKLPRDKRGSSYDSNCVTITDNRSLLPPKEELDFQFDEDMYVPSGRHNTFSEWSEGEDSDYDELSDNEINKLLIVTQVSHANRLAKHDGYDRTGDWQSRVKISQDLEQEIDLGLQMYEENLWSQQQWASSPNNYRTVNLISKEDFERITPPTRKVSNPEAPPPPPGSHSISDEGVFLMEEDSKSPKDAPSSSAAQKSTNDSTSQTRSFLKQKREKHRSATRFYGVTNERLSQVRGNNYKIYYSHNQPDEHHVGWIMDYREHKPRTYSTGTSPTESTFAYGSTPQSLPNFQHPSHALLKENNFTQTAYHKWHSKCLKERARLGIGQTQEMNTLFRFWSFFLRDNFNRKMYDEFRSLAVEDAKHGYRYGFECLCRYFSYGLERKFRPDLYLDFQMETIRDYENGQLYALEKFWAFLKYYKHSNTLQVDPKLKAYLSKFKTIEDFRALEPIEDQMRHNIGRQKRFQRNRSVSESSSWERIPRRRQFSIGSVPPNSHMERKRADSIGNDLNPVTVTSNLKWVL</sequence>
<feature type="compositionally biased region" description="Polar residues" evidence="4">
    <location>
        <begin position="329"/>
        <end position="342"/>
    </location>
</feature>
<feature type="compositionally biased region" description="Basic and acidic residues" evidence="4">
    <location>
        <begin position="866"/>
        <end position="877"/>
    </location>
</feature>
<feature type="compositionally biased region" description="Basic and acidic residues" evidence="4">
    <location>
        <begin position="496"/>
        <end position="505"/>
    </location>
</feature>
<dbReference type="GO" id="GO:0008187">
    <property type="term" value="F:poly-pyrimidine tract binding"/>
    <property type="evidence" value="ECO:0007669"/>
    <property type="project" value="UniProtKB-ARBA"/>
</dbReference>
<feature type="region of interest" description="Disordered" evidence="4">
    <location>
        <begin position="314"/>
        <end position="579"/>
    </location>
</feature>
<feature type="region of interest" description="Disordered" evidence="4">
    <location>
        <begin position="1058"/>
        <end position="1134"/>
    </location>
</feature>
<feature type="domain" description="HTH La-type RNA-binding" evidence="5">
    <location>
        <begin position="625"/>
        <end position="716"/>
    </location>
</feature>
<evidence type="ECO:0000313" key="7">
    <source>
        <dbReference type="Proteomes" id="UP001367676"/>
    </source>
</evidence>
<dbReference type="SMART" id="SM00715">
    <property type="entry name" value="LA"/>
    <property type="match status" value="1"/>
</dbReference>
<dbReference type="Gene3D" id="1.10.10.10">
    <property type="entry name" value="Winged helix-like DNA-binding domain superfamily/Winged helix DNA-binding domain"/>
    <property type="match status" value="1"/>
</dbReference>
<feature type="region of interest" description="Disordered" evidence="4">
    <location>
        <begin position="770"/>
        <end position="801"/>
    </location>
</feature>
<evidence type="ECO:0000259" key="5">
    <source>
        <dbReference type="PROSITE" id="PS50961"/>
    </source>
</evidence>
<dbReference type="PANTHER" id="PTHR22792:SF132">
    <property type="entry name" value="LA-RELATED PROTEIN 1"/>
    <property type="match status" value="1"/>
</dbReference>
<feature type="region of interest" description="Disordered" evidence="4">
    <location>
        <begin position="883"/>
        <end position="903"/>
    </location>
</feature>
<feature type="region of interest" description="Disordered" evidence="4">
    <location>
        <begin position="858"/>
        <end position="877"/>
    </location>
</feature>
<feature type="region of interest" description="Disordered" evidence="4">
    <location>
        <begin position="131"/>
        <end position="162"/>
    </location>
</feature>
<proteinExistence type="predicted"/>
<organism evidence="6 7">
    <name type="scientific">Parthenolecanium corni</name>
    <dbReference type="NCBI Taxonomy" id="536013"/>
    <lineage>
        <taxon>Eukaryota</taxon>
        <taxon>Metazoa</taxon>
        <taxon>Ecdysozoa</taxon>
        <taxon>Arthropoda</taxon>
        <taxon>Hexapoda</taxon>
        <taxon>Insecta</taxon>
        <taxon>Pterygota</taxon>
        <taxon>Neoptera</taxon>
        <taxon>Paraneoptera</taxon>
        <taxon>Hemiptera</taxon>
        <taxon>Sternorrhyncha</taxon>
        <taxon>Coccoidea</taxon>
        <taxon>Coccidae</taxon>
        <taxon>Parthenolecanium</taxon>
    </lineage>
</organism>
<feature type="compositionally biased region" description="Low complexity" evidence="4">
    <location>
        <begin position="475"/>
        <end position="484"/>
    </location>
</feature>
<feature type="region of interest" description="Disordered" evidence="4">
    <location>
        <begin position="233"/>
        <end position="298"/>
    </location>
</feature>
<dbReference type="InterPro" id="IPR036388">
    <property type="entry name" value="WH-like_DNA-bd_sf"/>
</dbReference>
<dbReference type="InterPro" id="IPR045180">
    <property type="entry name" value="La_dom_prot"/>
</dbReference>
<feature type="region of interest" description="Disordered" evidence="4">
    <location>
        <begin position="1"/>
        <end position="21"/>
    </location>
</feature>
<feature type="compositionally biased region" description="Low complexity" evidence="4">
    <location>
        <begin position="775"/>
        <end position="789"/>
    </location>
</feature>
<gene>
    <name evidence="6" type="ORF">V9T40_008975</name>
</gene>
<feature type="compositionally biased region" description="Low complexity" evidence="4">
    <location>
        <begin position="1100"/>
        <end position="1110"/>
    </location>
</feature>
<feature type="compositionally biased region" description="Polar residues" evidence="4">
    <location>
        <begin position="889"/>
        <end position="899"/>
    </location>
</feature>
<dbReference type="SUPFAM" id="SSF46785">
    <property type="entry name" value="Winged helix' DNA-binding domain"/>
    <property type="match status" value="1"/>
</dbReference>
<feature type="compositionally biased region" description="Basic residues" evidence="4">
    <location>
        <begin position="1122"/>
        <end position="1132"/>
    </location>
</feature>
<feature type="compositionally biased region" description="Polar residues" evidence="4">
    <location>
        <begin position="211"/>
        <end position="228"/>
    </location>
</feature>
<feature type="compositionally biased region" description="Polar residues" evidence="4">
    <location>
        <begin position="380"/>
        <end position="389"/>
    </location>
</feature>
<feature type="compositionally biased region" description="Polar residues" evidence="4">
    <location>
        <begin position="529"/>
        <end position="562"/>
    </location>
</feature>
<accession>A0AAN9Y7P2</accession>
<dbReference type="InterPro" id="IPR036390">
    <property type="entry name" value="WH_DNA-bd_sf"/>
</dbReference>
<dbReference type="InterPro" id="IPR006607">
    <property type="entry name" value="DM15"/>
</dbReference>
<dbReference type="SMART" id="SM00684">
    <property type="entry name" value="DM15"/>
    <property type="match status" value="3"/>
</dbReference>
<evidence type="ECO:0000256" key="1">
    <source>
        <dbReference type="ARBA" id="ARBA00022884"/>
    </source>
</evidence>
<dbReference type="GO" id="GO:0010494">
    <property type="term" value="C:cytoplasmic stress granule"/>
    <property type="evidence" value="ECO:0007669"/>
    <property type="project" value="TreeGrafter"/>
</dbReference>
<keyword evidence="7" id="KW-1185">Reference proteome</keyword>
<feature type="compositionally biased region" description="Polar residues" evidence="4">
    <location>
        <begin position="233"/>
        <end position="258"/>
    </location>
</feature>
<comment type="caution">
    <text evidence="6">The sequence shown here is derived from an EMBL/GenBank/DDBJ whole genome shotgun (WGS) entry which is preliminary data.</text>
</comment>
<dbReference type="GO" id="GO:0000339">
    <property type="term" value="F:RNA cap binding"/>
    <property type="evidence" value="ECO:0007669"/>
    <property type="project" value="InterPro"/>
</dbReference>
<dbReference type="InterPro" id="IPR006630">
    <property type="entry name" value="La_HTH"/>
</dbReference>
<protein>
    <recommendedName>
        <fullName evidence="2">La-related protein 1</fullName>
    </recommendedName>
</protein>
<dbReference type="GO" id="GO:0048255">
    <property type="term" value="P:mRNA stabilization"/>
    <property type="evidence" value="ECO:0007669"/>
    <property type="project" value="InterPro"/>
</dbReference>
<reference evidence="6 7" key="1">
    <citation type="submission" date="2024-03" db="EMBL/GenBank/DDBJ databases">
        <title>Adaptation during the transition from Ophiocordyceps entomopathogen to insect associate is accompanied by gene loss and intensified selection.</title>
        <authorList>
            <person name="Ward C.M."/>
            <person name="Onetto C.A."/>
            <person name="Borneman A.R."/>
        </authorList>
    </citation>
    <scope>NUCLEOTIDE SEQUENCE [LARGE SCALE GENOMIC DNA]</scope>
    <source>
        <strain evidence="6">AWRI1</strain>
        <tissue evidence="6">Single Adult Female</tissue>
    </source>
</reference>
<dbReference type="PANTHER" id="PTHR22792">
    <property type="entry name" value="LUPUS LA PROTEIN-RELATED"/>
    <property type="match status" value="1"/>
</dbReference>
<evidence type="ECO:0000256" key="4">
    <source>
        <dbReference type="SAM" id="MobiDB-lite"/>
    </source>
</evidence>
<dbReference type="GO" id="GO:0045727">
    <property type="term" value="P:positive regulation of translation"/>
    <property type="evidence" value="ECO:0007669"/>
    <property type="project" value="TreeGrafter"/>
</dbReference>
<feature type="compositionally biased region" description="Polar residues" evidence="4">
    <location>
        <begin position="1111"/>
        <end position="1121"/>
    </location>
</feature>
<evidence type="ECO:0000313" key="6">
    <source>
        <dbReference type="EMBL" id="KAK7601534.1"/>
    </source>
</evidence>
<dbReference type="Pfam" id="PF21071">
    <property type="entry name" value="LARP1_HEAT"/>
    <property type="match status" value="1"/>
</dbReference>
<evidence type="ECO:0000256" key="2">
    <source>
        <dbReference type="ARBA" id="ARBA00072183"/>
    </source>
</evidence>
<dbReference type="PROSITE" id="PS50961">
    <property type="entry name" value="HTH_LA"/>
    <property type="match status" value="1"/>
</dbReference>